<dbReference type="PATRIC" id="fig|1389415.4.peg.4138"/>
<comment type="caution">
    <text evidence="1">The sequence shown here is derived from an EMBL/GenBank/DDBJ whole genome shotgun (WGS) entry which is preliminary data.</text>
</comment>
<proteinExistence type="predicted"/>
<keyword evidence="2" id="KW-1185">Reference proteome</keyword>
<evidence type="ECO:0000313" key="1">
    <source>
        <dbReference type="EMBL" id="ERT11204.1"/>
    </source>
</evidence>
<reference evidence="1 2" key="1">
    <citation type="submission" date="2013-10" db="EMBL/GenBank/DDBJ databases">
        <title>Whole Genome Shotgun Sequence of Photorhabdus temperata J3.</title>
        <authorList>
            <person name="Park G.-S."/>
            <person name="Hong S.-J."/>
            <person name="Shin J.-H."/>
        </authorList>
    </citation>
    <scope>NUCLEOTIDE SEQUENCE [LARGE SCALE GENOMIC DNA]</scope>
    <source>
        <strain evidence="1 2">J3</strain>
    </source>
</reference>
<dbReference type="Proteomes" id="UP000017133">
    <property type="component" value="Unassembled WGS sequence"/>
</dbReference>
<name>U7QT97_PHOTE</name>
<protein>
    <submittedName>
        <fullName evidence="1">Uncharacterized protein</fullName>
    </submittedName>
</protein>
<sequence>MMNKKFFDDRISFYKIHQIFFLLCRRGFLLLLLSGNSMAAFNDWNMQGS</sequence>
<dbReference type="AlphaFoldDB" id="U7QT97"/>
<gene>
    <name evidence="1" type="ORF">O185_20690</name>
</gene>
<organism evidence="1 2">
    <name type="scientific">Photorhabdus temperata J3</name>
    <dbReference type="NCBI Taxonomy" id="1389415"/>
    <lineage>
        <taxon>Bacteria</taxon>
        <taxon>Pseudomonadati</taxon>
        <taxon>Pseudomonadota</taxon>
        <taxon>Gammaproteobacteria</taxon>
        <taxon>Enterobacterales</taxon>
        <taxon>Morganellaceae</taxon>
        <taxon>Photorhabdus</taxon>
    </lineage>
</organism>
<dbReference type="EMBL" id="AXDT01000217">
    <property type="protein sequence ID" value="ERT11204.1"/>
    <property type="molecule type" value="Genomic_DNA"/>
</dbReference>
<evidence type="ECO:0000313" key="2">
    <source>
        <dbReference type="Proteomes" id="UP000017133"/>
    </source>
</evidence>
<accession>U7QT97</accession>